<comment type="caution">
    <text evidence="2">The sequence shown here is derived from an EMBL/GenBank/DDBJ whole genome shotgun (WGS) entry which is preliminary data.</text>
</comment>
<proteinExistence type="predicted"/>
<protein>
    <submittedName>
        <fullName evidence="2">Integrase core domain-containing protein</fullName>
    </submittedName>
</protein>
<organism evidence="2 3">
    <name type="scientific">Parafannyhessea umbonata</name>
    <dbReference type="NCBI Taxonomy" id="604330"/>
    <lineage>
        <taxon>Bacteria</taxon>
        <taxon>Bacillati</taxon>
        <taxon>Actinomycetota</taxon>
        <taxon>Coriobacteriia</taxon>
        <taxon>Coriobacteriales</taxon>
        <taxon>Atopobiaceae</taxon>
        <taxon>Parafannyhessea</taxon>
    </lineage>
</organism>
<evidence type="ECO:0000259" key="1">
    <source>
        <dbReference type="PROSITE" id="PS50994"/>
    </source>
</evidence>
<dbReference type="RefSeq" id="WP_078686529.1">
    <property type="nucleotide sequence ID" value="NZ_FNWT01000001.1"/>
</dbReference>
<gene>
    <name evidence="2" type="ORF">SAMN05216447_101307</name>
</gene>
<sequence>MDKSVRERALRLLTEKHADPSITYADIALETGYSTRQLMRLSRRLEEEGEAAVLEHGNSGSRPHNAATDDEVAYLRRLKQPYPNVTIAHFRDIYLEDVIENPAKAGDVERYGLIRRGPTWFRDLFAREGWVSPASRGPRRDAAGRQHPMRKPLPRAGMMAQVDGTPYDWLGDGRPWCMHLAVDDATTGVLAGWFMERECMRGYARMMREVVTRHGVPRAMYSDKDSVFRAVKDGSPTQLALMMRDLGVRMIFASSPQAKGRVERYNSTAQTRLPTDLVRFGVTSYGRLSPWFNEFYAPYPNSKFSYRPLDPRSDFMPLPEELDLSEVFRTRETRLSRGCSISYKRVTFMMADVDGVLLEVPDGTRLDVHVDAITEEMYVERSGKRWAC</sequence>
<dbReference type="Proteomes" id="UP000199135">
    <property type="component" value="Unassembled WGS sequence"/>
</dbReference>
<feature type="domain" description="Integrase catalytic" evidence="1">
    <location>
        <begin position="150"/>
        <end position="319"/>
    </location>
</feature>
<dbReference type="Gene3D" id="3.30.420.10">
    <property type="entry name" value="Ribonuclease H-like superfamily/Ribonuclease H"/>
    <property type="match status" value="1"/>
</dbReference>
<dbReference type="InterPro" id="IPR012337">
    <property type="entry name" value="RNaseH-like_sf"/>
</dbReference>
<dbReference type="PANTHER" id="PTHR35004">
    <property type="entry name" value="TRANSPOSASE RV3428C-RELATED"/>
    <property type="match status" value="1"/>
</dbReference>
<accession>A0A1H6HUS0</accession>
<dbReference type="InterPro" id="IPR036397">
    <property type="entry name" value="RNaseH_sf"/>
</dbReference>
<evidence type="ECO:0000313" key="3">
    <source>
        <dbReference type="Proteomes" id="UP000199135"/>
    </source>
</evidence>
<dbReference type="InterPro" id="IPR001584">
    <property type="entry name" value="Integrase_cat-core"/>
</dbReference>
<dbReference type="PANTHER" id="PTHR35004:SF7">
    <property type="entry name" value="INTEGRASE PROTEIN"/>
    <property type="match status" value="1"/>
</dbReference>
<keyword evidence="3" id="KW-1185">Reference proteome</keyword>
<dbReference type="SUPFAM" id="SSF53098">
    <property type="entry name" value="Ribonuclease H-like"/>
    <property type="match status" value="1"/>
</dbReference>
<reference evidence="2 3" key="1">
    <citation type="submission" date="2016-10" db="EMBL/GenBank/DDBJ databases">
        <authorList>
            <person name="Varghese N."/>
            <person name="Submissions S."/>
        </authorList>
    </citation>
    <scope>NUCLEOTIDE SEQUENCE [LARGE SCALE GENOMIC DNA]</scope>
    <source>
        <strain evidence="2 3">WCP15</strain>
    </source>
</reference>
<dbReference type="PROSITE" id="PS50994">
    <property type="entry name" value="INTEGRASE"/>
    <property type="match status" value="1"/>
</dbReference>
<evidence type="ECO:0000313" key="2">
    <source>
        <dbReference type="EMBL" id="SEH39353.1"/>
    </source>
</evidence>
<name>A0A1H6HUS0_9ACTN</name>
<dbReference type="EMBL" id="FNWT01000001">
    <property type="protein sequence ID" value="SEH39353.1"/>
    <property type="molecule type" value="Genomic_DNA"/>
</dbReference>